<evidence type="ECO:0000259" key="1">
    <source>
        <dbReference type="Pfam" id="PF17803"/>
    </source>
</evidence>
<dbReference type="NCBIfam" id="TIGR01965">
    <property type="entry name" value="VCBS_repeat"/>
    <property type="match status" value="3"/>
</dbReference>
<protein>
    <submittedName>
        <fullName evidence="2">VCBS domain-containing protein</fullName>
    </submittedName>
</protein>
<name>A0ABT3JEZ2_9SPHN</name>
<dbReference type="RefSeq" id="WP_264881944.1">
    <property type="nucleotide sequence ID" value="NZ_JAPDOB010000001.1"/>
</dbReference>
<keyword evidence="3" id="KW-1185">Reference proteome</keyword>
<feature type="domain" description="RapA2 cadherin-like" evidence="1">
    <location>
        <begin position="242"/>
        <end position="314"/>
    </location>
</feature>
<feature type="non-terminal residue" evidence="2">
    <location>
        <position position="387"/>
    </location>
</feature>
<organism evidence="2 3">
    <name type="scientific">Sphingomonas arvum</name>
    <dbReference type="NCBI Taxonomy" id="2992113"/>
    <lineage>
        <taxon>Bacteria</taxon>
        <taxon>Pseudomonadati</taxon>
        <taxon>Pseudomonadota</taxon>
        <taxon>Alphaproteobacteria</taxon>
        <taxon>Sphingomonadales</taxon>
        <taxon>Sphingomonadaceae</taxon>
        <taxon>Sphingomonas</taxon>
    </lineage>
</organism>
<proteinExistence type="predicted"/>
<accession>A0ABT3JEZ2</accession>
<dbReference type="InterPro" id="IPR013783">
    <property type="entry name" value="Ig-like_fold"/>
</dbReference>
<dbReference type="Pfam" id="PF17803">
    <property type="entry name" value="Cadherin_4"/>
    <property type="match status" value="1"/>
</dbReference>
<sequence>MDDKFAATENIISYFDVMANDLGGNAKILWSIDDTTQTDDSGNGSIDLLTQDGLANSVPEYSDLKARISIVNGVVKYDSSSVDFLAAGETAVDKFTYAIRLANGTLSWATVWVTLKGTNDVPDIKVVGSDSASVSLLETNAGLKASGTLTVSDADTSDTVNVVVSSVATSGTGGAGGISAADLKAMLSLTGNTGNAADGTTGSLCWNFNSGSQAFDYLAAGETLVLTYTLTGTDKSGATDTQTITVTITGTNDGATINGNSAGNVAEDGQLTTGGTLTITDIDTGEAELRPISGDDGKKAYGAFTVNANGTWSYTLDNANTDVQHLPAGQTLTDSILVTSEDGTATKTITVTITGTNDGATINGNSAGNVAEDGQLTTGGTLTITDI</sequence>
<gene>
    <name evidence="2" type="ORF">OMW55_07380</name>
</gene>
<dbReference type="InterPro" id="IPR010221">
    <property type="entry name" value="VCBS_dom"/>
</dbReference>
<dbReference type="EMBL" id="JAPDOB010000001">
    <property type="protein sequence ID" value="MCW3797623.1"/>
    <property type="molecule type" value="Genomic_DNA"/>
</dbReference>
<dbReference type="InterPro" id="IPR040853">
    <property type="entry name" value="RapA2_cadherin-like"/>
</dbReference>
<dbReference type="Gene3D" id="2.60.40.10">
    <property type="entry name" value="Immunoglobulins"/>
    <property type="match status" value="1"/>
</dbReference>
<comment type="caution">
    <text evidence="2">The sequence shown here is derived from an EMBL/GenBank/DDBJ whole genome shotgun (WGS) entry which is preliminary data.</text>
</comment>
<evidence type="ECO:0000313" key="2">
    <source>
        <dbReference type="EMBL" id="MCW3797623.1"/>
    </source>
</evidence>
<reference evidence="2 3" key="1">
    <citation type="submission" date="2022-10" db="EMBL/GenBank/DDBJ databases">
        <title>Sphingomonas sp.</title>
        <authorList>
            <person name="Jin C."/>
        </authorList>
    </citation>
    <scope>NUCLEOTIDE SEQUENCE [LARGE SCALE GENOMIC DNA]</scope>
    <source>
        <strain evidence="2 3">BN140010</strain>
    </source>
</reference>
<evidence type="ECO:0000313" key="3">
    <source>
        <dbReference type="Proteomes" id="UP001526246"/>
    </source>
</evidence>
<dbReference type="Proteomes" id="UP001526246">
    <property type="component" value="Unassembled WGS sequence"/>
</dbReference>